<dbReference type="RefSeq" id="XP_030836594.1">
    <property type="nucleotide sequence ID" value="XM_030980734.1"/>
</dbReference>
<evidence type="ECO:0000256" key="5">
    <source>
        <dbReference type="SAM" id="Phobius"/>
    </source>
</evidence>
<keyword evidence="8" id="KW-1185">Reference proteome</keyword>
<comment type="subcellular location">
    <subcellularLocation>
        <location evidence="1">Membrane</location>
        <topology evidence="1">Multi-pass membrane protein</topology>
    </subcellularLocation>
</comment>
<evidence type="ECO:0000256" key="4">
    <source>
        <dbReference type="ARBA" id="ARBA00023136"/>
    </source>
</evidence>
<dbReference type="EnsemblMetazoa" id="XM_030980734">
    <property type="protein sequence ID" value="XP_030836594"/>
    <property type="gene ID" value="LOC100893910"/>
</dbReference>
<keyword evidence="2 5" id="KW-0812">Transmembrane</keyword>
<reference evidence="7" key="2">
    <citation type="submission" date="2021-01" db="UniProtKB">
        <authorList>
            <consortium name="EnsemblMetazoa"/>
        </authorList>
    </citation>
    <scope>IDENTIFICATION</scope>
</reference>
<dbReference type="PANTHER" id="PTHR22950">
    <property type="entry name" value="AMINO ACID TRANSPORTER"/>
    <property type="match status" value="1"/>
</dbReference>
<keyword evidence="3 5" id="KW-1133">Transmembrane helix</keyword>
<feature type="transmembrane region" description="Helical" evidence="5">
    <location>
        <begin position="341"/>
        <end position="362"/>
    </location>
</feature>
<feature type="transmembrane region" description="Helical" evidence="5">
    <location>
        <begin position="12"/>
        <end position="32"/>
    </location>
</feature>
<name>A0A7M7NJA5_STRPU</name>
<feature type="transmembrane region" description="Helical" evidence="5">
    <location>
        <begin position="223"/>
        <end position="243"/>
    </location>
</feature>
<feature type="domain" description="Amino acid transporter transmembrane" evidence="6">
    <location>
        <begin position="7"/>
        <end position="73"/>
    </location>
</feature>
<feature type="transmembrane region" description="Helical" evidence="5">
    <location>
        <begin position="38"/>
        <end position="60"/>
    </location>
</feature>
<dbReference type="Proteomes" id="UP000007110">
    <property type="component" value="Unassembled WGS sequence"/>
</dbReference>
<reference evidence="8" key="1">
    <citation type="submission" date="2015-02" db="EMBL/GenBank/DDBJ databases">
        <title>Genome sequencing for Strongylocentrotus purpuratus.</title>
        <authorList>
            <person name="Murali S."/>
            <person name="Liu Y."/>
            <person name="Vee V."/>
            <person name="English A."/>
            <person name="Wang M."/>
            <person name="Skinner E."/>
            <person name="Han Y."/>
            <person name="Muzny D.M."/>
            <person name="Worley K.C."/>
            <person name="Gibbs R.A."/>
        </authorList>
    </citation>
    <scope>NUCLEOTIDE SEQUENCE</scope>
</reference>
<dbReference type="Pfam" id="PF01490">
    <property type="entry name" value="Aa_trans"/>
    <property type="match status" value="2"/>
</dbReference>
<evidence type="ECO:0000256" key="2">
    <source>
        <dbReference type="ARBA" id="ARBA00022692"/>
    </source>
</evidence>
<feature type="transmembrane region" description="Helical" evidence="5">
    <location>
        <begin position="436"/>
        <end position="457"/>
    </location>
</feature>
<feature type="transmembrane region" description="Helical" evidence="5">
    <location>
        <begin position="165"/>
        <end position="187"/>
    </location>
</feature>
<feature type="transmembrane region" description="Helical" evidence="5">
    <location>
        <begin position="404"/>
        <end position="424"/>
    </location>
</feature>
<evidence type="ECO:0000313" key="7">
    <source>
        <dbReference type="EnsemblMetazoa" id="XP_030836594"/>
    </source>
</evidence>
<dbReference type="InterPro" id="IPR013057">
    <property type="entry name" value="AA_transpt_TM"/>
</dbReference>
<feature type="transmembrane region" description="Helical" evidence="5">
    <location>
        <begin position="263"/>
        <end position="281"/>
    </location>
</feature>
<evidence type="ECO:0000256" key="1">
    <source>
        <dbReference type="ARBA" id="ARBA00004141"/>
    </source>
</evidence>
<protein>
    <recommendedName>
        <fullName evidence="6">Amino acid transporter transmembrane domain-containing protein</fullName>
    </recommendedName>
</protein>
<keyword evidence="4 5" id="KW-0472">Membrane</keyword>
<dbReference type="GeneID" id="100893910"/>
<feature type="domain" description="Amino acid transporter transmembrane" evidence="6">
    <location>
        <begin position="146"/>
        <end position="458"/>
    </location>
</feature>
<feature type="transmembrane region" description="Helical" evidence="5">
    <location>
        <begin position="302"/>
        <end position="321"/>
    </location>
</feature>
<dbReference type="PANTHER" id="PTHR22950:SF677">
    <property type="entry name" value="AMINO ACID TRANSPORTER TRANSMEMBRANE DOMAIN-CONTAINING PROTEIN"/>
    <property type="match status" value="1"/>
</dbReference>
<dbReference type="GO" id="GO:0016020">
    <property type="term" value="C:membrane"/>
    <property type="evidence" value="ECO:0007669"/>
    <property type="project" value="UniProtKB-SubCell"/>
</dbReference>
<feature type="transmembrane region" description="Helical" evidence="5">
    <location>
        <begin position="382"/>
        <end position="398"/>
    </location>
</feature>
<feature type="transmembrane region" description="Helical" evidence="5">
    <location>
        <begin position="199"/>
        <end position="216"/>
    </location>
</feature>
<evidence type="ECO:0000256" key="3">
    <source>
        <dbReference type="ARBA" id="ARBA00022989"/>
    </source>
</evidence>
<accession>A0A7M7NJA5</accession>
<evidence type="ECO:0000259" key="6">
    <source>
        <dbReference type="Pfam" id="PF01490"/>
    </source>
</evidence>
<proteinExistence type="predicted"/>
<evidence type="ECO:0000313" key="8">
    <source>
        <dbReference type="Proteomes" id="UP000007110"/>
    </source>
</evidence>
<dbReference type="AlphaFoldDB" id="A0A7M7NJA5"/>
<organism evidence="7 8">
    <name type="scientific">Strongylocentrotus purpuratus</name>
    <name type="common">Purple sea urchin</name>
    <dbReference type="NCBI Taxonomy" id="7668"/>
    <lineage>
        <taxon>Eukaryota</taxon>
        <taxon>Metazoa</taxon>
        <taxon>Echinodermata</taxon>
        <taxon>Eleutherozoa</taxon>
        <taxon>Echinozoa</taxon>
        <taxon>Echinoidea</taxon>
        <taxon>Euechinoidea</taxon>
        <taxon>Echinacea</taxon>
        <taxon>Camarodonta</taxon>
        <taxon>Echinidea</taxon>
        <taxon>Strongylocentrotidae</taxon>
        <taxon>Strongylocentrotus</taxon>
    </lineage>
</organism>
<sequence>MHGEHATSSSVKIFANIFISFVGAGVLGLPYAFKEAGIWEGIIIMLFVAIVSMKAMLLLIDCKYKLEERKEVRKLFKVSPIPRPDAEKGDEGGDKEEMETLMNGTSEEGVVKSGESNGEVHVLSGTKTSKIEVKKSRRFHCENEHLKELNYGDLAYYALGTKGRLIVEMSIVISQTGFCCSYLIFISSNLAALFQHLTMYHYIVFMLPGCCALSLLRHLNKLALFSLMADFANIFAYTVVFWFDFEHIHNVPIHPKTMSLEGFPFFLVIAFYCYEGAGMILDLESSVAMDKRDKFRSIFKMAIISMTGLFIGFGACGYLSFGPETMNIITLNLPDGVLPHAVQALLSFSLYFTYPVMMFPVIRILEKRLLTDPNNEVIKANLLRLGMVLLTAVVVVLIPNFTTLMALVGATCCTLLAFILPGLIHWRIFQESRSCLAKVLDVLLIFMGCIATVLGTIDALKRLFPSLDPNHTVVDTGI</sequence>